<dbReference type="Proteomes" id="UP001149090">
    <property type="component" value="Unassembled WGS sequence"/>
</dbReference>
<dbReference type="AlphaFoldDB" id="A0A9Q0LGV5"/>
<dbReference type="GO" id="GO:0005096">
    <property type="term" value="F:GTPase activator activity"/>
    <property type="evidence" value="ECO:0007669"/>
    <property type="project" value="TreeGrafter"/>
</dbReference>
<dbReference type="OMA" id="MDIANSF"/>
<dbReference type="SUPFAM" id="SSF48350">
    <property type="entry name" value="GTPase activation domain, GAP"/>
    <property type="match status" value="1"/>
</dbReference>
<dbReference type="OrthoDB" id="775356at2759"/>
<sequence length="809" mass="94594">MTNIPDFLNPNKEKIEKNNEIETNIIQTPKIEQENDFIIPIPSFGEVENKSNQSNKLESNKENQNIKEIKKKETKETNYNKIYQTKNPEIQPQITSGNYQKDLDDLNQLKRAISVQSKKNFEIEKEIKQLDQKIALLIKNRITLNEVQISNIEDQEEKVISIKDERVRDQYSGLFYLMYHMPKYIATVTRYVNPGECEKLLQIVMFTIYGNHYDQREEKLLLNLFELALYSEFKNCTHTNTLLRANTTITKLLFTYTRRGPGQLYLKKLLADHLQAIASDEELNLEINPVRIYEQWVNEEESRTGITSEMKKKVTYEEAAEHPKVIELLGPRVLKLQELFNDLLQLIADKIDMVPYGIRLICKQIRKLTLEFFPNADKYDIAALVGGFFILRFLNPAVVTPTAYHIVEGKLTPNARRNLTLLAKLLQLLSNMVDSFGKKEIYMAILRDFMVEKKKQLAIFLEDICDVADLETDDELDQFLALSSENVTISVTLNELFFIHELFAKYSDKVIQDENDPLKTALDKMGEAPKQLDRDQNPTVQLTLANHYANPLSKERGNVLKMYQETKEMLATIYQQLLDGLKEEEVDAKIFVKNLQKLRNEAKASKDRKANRKIKRIMFNMKKLLKEKIISKNNNFKKLRSDVANYIKQRQINHQRIVNESSLLMSVKESVDRHFDYLKNQLGIYREYLDNVRKQAFEKNQKTFKGSQQRKKKVMKFSHNELEKIGVLSDSEVPKERRTFVYFKISTTSSPGIFNFELCYKNKPNPLYVTNLHMETILEAQHNSEIFLELDHVALNVNFLIHLLKKNFL</sequence>
<dbReference type="Pfam" id="PF03836">
    <property type="entry name" value="RasGAP_C"/>
    <property type="match status" value="1"/>
</dbReference>
<proteinExistence type="predicted"/>
<keyword evidence="1" id="KW-0175">Coiled coil</keyword>
<dbReference type="SUPFAM" id="SSF143885">
    <property type="entry name" value="RGC domain-like"/>
    <property type="match status" value="1"/>
</dbReference>
<accession>A0A9Q0LGV5</accession>
<dbReference type="Pfam" id="PF00616">
    <property type="entry name" value="RasGAP"/>
    <property type="match status" value="1"/>
</dbReference>
<dbReference type="InterPro" id="IPR023152">
    <property type="entry name" value="RasGAP_CS"/>
</dbReference>
<protein>
    <submittedName>
        <fullName evidence="3">Gtpase-activating protein</fullName>
    </submittedName>
</protein>
<dbReference type="InterPro" id="IPR008936">
    <property type="entry name" value="Rho_GTPase_activation_prot"/>
</dbReference>
<dbReference type="InterPro" id="IPR000593">
    <property type="entry name" value="RasGAP_C"/>
</dbReference>
<dbReference type="Gene3D" id="1.10.506.10">
    <property type="entry name" value="GTPase Activation - p120gap, domain 1"/>
    <property type="match status" value="1"/>
</dbReference>
<keyword evidence="4" id="KW-1185">Reference proteome</keyword>
<evidence type="ECO:0000256" key="1">
    <source>
        <dbReference type="SAM" id="Coils"/>
    </source>
</evidence>
<evidence type="ECO:0000313" key="4">
    <source>
        <dbReference type="Proteomes" id="UP001149090"/>
    </source>
</evidence>
<evidence type="ECO:0000259" key="2">
    <source>
        <dbReference type="PROSITE" id="PS50018"/>
    </source>
</evidence>
<dbReference type="InterPro" id="IPR001936">
    <property type="entry name" value="RasGAP_dom"/>
</dbReference>
<comment type="caution">
    <text evidence="3">The sequence shown here is derived from an EMBL/GenBank/DDBJ whole genome shotgun (WGS) entry which is preliminary data.</text>
</comment>
<gene>
    <name evidence="3" type="ORF">M0811_09585</name>
</gene>
<dbReference type="GO" id="GO:0005938">
    <property type="term" value="C:cell cortex"/>
    <property type="evidence" value="ECO:0007669"/>
    <property type="project" value="TreeGrafter"/>
</dbReference>
<feature type="coiled-coil region" evidence="1">
    <location>
        <begin position="581"/>
        <end position="615"/>
    </location>
</feature>
<dbReference type="SMART" id="SM00323">
    <property type="entry name" value="RasGAP"/>
    <property type="match status" value="1"/>
</dbReference>
<dbReference type="PROSITE" id="PS50018">
    <property type="entry name" value="RAS_GTPASE_ACTIV_2"/>
    <property type="match status" value="1"/>
</dbReference>
<dbReference type="PANTHER" id="PTHR14149:SF17">
    <property type="entry name" value="GTPASE-ACTIVATING PROTEIN"/>
    <property type="match status" value="1"/>
</dbReference>
<reference evidence="3" key="1">
    <citation type="submission" date="2022-10" db="EMBL/GenBank/DDBJ databases">
        <title>Novel sulphate-reducing endosymbionts in the free-living metamonad Anaeramoeba.</title>
        <authorList>
            <person name="Jerlstrom-Hultqvist J."/>
            <person name="Cepicka I."/>
            <person name="Gallot-Lavallee L."/>
            <person name="Salas-Leiva D."/>
            <person name="Curtis B.A."/>
            <person name="Zahonova K."/>
            <person name="Pipaliya S."/>
            <person name="Dacks J."/>
            <person name="Roger A.J."/>
        </authorList>
    </citation>
    <scope>NUCLEOTIDE SEQUENCE</scope>
    <source>
        <strain evidence="3">BMAN</strain>
    </source>
</reference>
<name>A0A9Q0LGV5_ANAIG</name>
<dbReference type="GO" id="GO:0046580">
    <property type="term" value="P:negative regulation of Ras protein signal transduction"/>
    <property type="evidence" value="ECO:0007669"/>
    <property type="project" value="TreeGrafter"/>
</dbReference>
<dbReference type="PANTHER" id="PTHR14149">
    <property type="entry name" value="RAS GTPASE-ACTIVATING PROTEIN WITH IQ MOTIF"/>
    <property type="match status" value="1"/>
</dbReference>
<dbReference type="EMBL" id="JAPDFW010000082">
    <property type="protein sequence ID" value="KAJ5072205.1"/>
    <property type="molecule type" value="Genomic_DNA"/>
</dbReference>
<evidence type="ECO:0000313" key="3">
    <source>
        <dbReference type="EMBL" id="KAJ5072205.1"/>
    </source>
</evidence>
<organism evidence="3 4">
    <name type="scientific">Anaeramoeba ignava</name>
    <name type="common">Anaerobic marine amoeba</name>
    <dbReference type="NCBI Taxonomy" id="1746090"/>
    <lineage>
        <taxon>Eukaryota</taxon>
        <taxon>Metamonada</taxon>
        <taxon>Anaeramoebidae</taxon>
        <taxon>Anaeramoeba</taxon>
    </lineage>
</organism>
<feature type="domain" description="Ras-GAP" evidence="2">
    <location>
        <begin position="216"/>
        <end position="431"/>
    </location>
</feature>
<dbReference type="PROSITE" id="PS00509">
    <property type="entry name" value="RAS_GTPASE_ACTIV_1"/>
    <property type="match status" value="1"/>
</dbReference>